<dbReference type="GO" id="GO:0008902">
    <property type="term" value="F:hydroxymethylpyrimidine kinase activity"/>
    <property type="evidence" value="ECO:0007669"/>
    <property type="project" value="UniProtKB-EC"/>
</dbReference>
<organism evidence="9">
    <name type="scientific">Desulfobacca acetoxidans</name>
    <dbReference type="NCBI Taxonomy" id="60893"/>
    <lineage>
        <taxon>Bacteria</taxon>
        <taxon>Pseudomonadati</taxon>
        <taxon>Thermodesulfobacteriota</taxon>
        <taxon>Desulfobaccia</taxon>
        <taxon>Desulfobaccales</taxon>
        <taxon>Desulfobaccaceae</taxon>
        <taxon>Desulfobacca</taxon>
    </lineage>
</organism>
<keyword evidence="6" id="KW-0067">ATP-binding</keyword>
<evidence type="ECO:0000313" key="9">
    <source>
        <dbReference type="EMBL" id="HGF35437.1"/>
    </source>
</evidence>
<feature type="domain" description="Pyridoxamine kinase/Phosphomethylpyrimidine kinase" evidence="7">
    <location>
        <begin position="13"/>
        <end position="257"/>
    </location>
</feature>
<dbReference type="GO" id="GO:0005524">
    <property type="term" value="F:ATP binding"/>
    <property type="evidence" value="ECO:0007669"/>
    <property type="project" value="UniProtKB-KW"/>
</dbReference>
<evidence type="ECO:0000256" key="6">
    <source>
        <dbReference type="ARBA" id="ARBA00022840"/>
    </source>
</evidence>
<evidence type="ECO:0000259" key="7">
    <source>
        <dbReference type="Pfam" id="PF08543"/>
    </source>
</evidence>
<gene>
    <name evidence="9" type="primary">thiD</name>
    <name evidence="9" type="ORF">ENW96_13840</name>
</gene>
<keyword evidence="4" id="KW-0547">Nucleotide-binding</keyword>
<dbReference type="EMBL" id="DTMF01000332">
    <property type="protein sequence ID" value="HGF35437.1"/>
    <property type="molecule type" value="Genomic_DNA"/>
</dbReference>
<accession>A0A7C3UZR5</accession>
<feature type="domain" description="Thiamine-phosphate synthase ThiN" evidence="8">
    <location>
        <begin position="274"/>
        <end position="444"/>
    </location>
</feature>
<dbReference type="Pfam" id="PF10120">
    <property type="entry name" value="ThiN"/>
    <property type="match status" value="1"/>
</dbReference>
<dbReference type="FunFam" id="3.40.1190.20:FF:000003">
    <property type="entry name" value="Phosphomethylpyrimidine kinase ThiD"/>
    <property type="match status" value="1"/>
</dbReference>
<keyword evidence="5 9" id="KW-0418">Kinase</keyword>
<comment type="caution">
    <text evidence="9">The sequence shown here is derived from an EMBL/GenBank/DDBJ whole genome shotgun (WGS) entry which is preliminary data.</text>
</comment>
<dbReference type="Gene3D" id="3.40.225.10">
    <property type="entry name" value="Class II aldolase/adducin N-terminal domain"/>
    <property type="match status" value="1"/>
</dbReference>
<dbReference type="UniPathway" id="UPA00060">
    <property type="reaction ID" value="UER00138"/>
</dbReference>
<dbReference type="AlphaFoldDB" id="A0A7C3UZR5"/>
<dbReference type="SUPFAM" id="SSF53613">
    <property type="entry name" value="Ribokinase-like"/>
    <property type="match status" value="1"/>
</dbReference>
<sequence length="458" mass="48369">MTMKTVLIVAGSDPGAGAGLQQDLKTATLLGVYGLTAVTSLTVQNSLGVQTVHPAEPEVVDAQLAAILADFPVDAVKIGMLATARNVKAVARRLRGLAEPPPVVLDPVLAAGRGGALLEKEGLDGLKAELFPLATLLTPNVPEAERLTGKKIVSPAHLEDAAITLQALGPAWVLAKGGHLPGDPVDVLTDGKNAYHLPGTRLAAPHNHGSGCLLATALAAHLAQGLTVPEAVNLARELVKSALRHGLPLGRGVGPVNPWAPFARERARYQVLEELQTAAARLIREDISPLIPEVMSNLGYALPYAEGPEHVAAFPGRIIKTPWGVMTPSPPDFGASRHVAALILTAAERFPNLRSAMNIKYVEGIADLAPLLHLRYASFDRVQEPPEVKAREGGTLAWGLAWIMERLQPWEQPPDLIGDRGEVGKEAMLRILGESPMQVAEKALALKNALQVAGKLGN</sequence>
<dbReference type="PANTHER" id="PTHR20858">
    <property type="entry name" value="PHOSPHOMETHYLPYRIMIDINE KINASE"/>
    <property type="match status" value="1"/>
</dbReference>
<evidence type="ECO:0000256" key="2">
    <source>
        <dbReference type="ARBA" id="ARBA00012135"/>
    </source>
</evidence>
<protein>
    <recommendedName>
        <fullName evidence="2">hydroxymethylpyrimidine kinase</fullName>
        <ecNumber evidence="2">2.7.1.49</ecNumber>
    </recommendedName>
</protein>
<dbReference type="InterPro" id="IPR036409">
    <property type="entry name" value="Aldolase_II/adducin_N_sf"/>
</dbReference>
<dbReference type="EC" id="2.7.1.49" evidence="2"/>
<dbReference type="GO" id="GO:0009228">
    <property type="term" value="P:thiamine biosynthetic process"/>
    <property type="evidence" value="ECO:0007669"/>
    <property type="project" value="InterPro"/>
</dbReference>
<dbReference type="GO" id="GO:0005829">
    <property type="term" value="C:cytosol"/>
    <property type="evidence" value="ECO:0007669"/>
    <property type="project" value="TreeGrafter"/>
</dbReference>
<dbReference type="GO" id="GO:0008972">
    <property type="term" value="F:phosphomethylpyrimidine kinase activity"/>
    <property type="evidence" value="ECO:0007669"/>
    <property type="project" value="InterPro"/>
</dbReference>
<dbReference type="Pfam" id="PF08543">
    <property type="entry name" value="Phos_pyr_kin"/>
    <property type="match status" value="1"/>
</dbReference>
<dbReference type="PANTHER" id="PTHR20858:SF17">
    <property type="entry name" value="HYDROXYMETHYLPYRIMIDINE_PHOSPHOMETHYLPYRIMIDINE KINASE THI20-RELATED"/>
    <property type="match status" value="1"/>
</dbReference>
<dbReference type="SUPFAM" id="SSF53639">
    <property type="entry name" value="AraD/HMP-PK domain-like"/>
    <property type="match status" value="1"/>
</dbReference>
<dbReference type="Gene3D" id="3.40.1190.20">
    <property type="match status" value="1"/>
</dbReference>
<proteinExistence type="predicted"/>
<name>A0A7C3UZR5_9BACT</name>
<dbReference type="InterPro" id="IPR004399">
    <property type="entry name" value="HMP/HMP-P_kinase_dom"/>
</dbReference>
<evidence type="ECO:0000259" key="8">
    <source>
        <dbReference type="Pfam" id="PF10120"/>
    </source>
</evidence>
<dbReference type="GO" id="GO:0009229">
    <property type="term" value="P:thiamine diphosphate biosynthetic process"/>
    <property type="evidence" value="ECO:0007669"/>
    <property type="project" value="UniProtKB-UniPathway"/>
</dbReference>
<evidence type="ECO:0000256" key="5">
    <source>
        <dbReference type="ARBA" id="ARBA00022777"/>
    </source>
</evidence>
<dbReference type="InterPro" id="IPR019293">
    <property type="entry name" value="ThiN"/>
</dbReference>
<dbReference type="CDD" id="cd01169">
    <property type="entry name" value="HMPP_kinase"/>
    <property type="match status" value="1"/>
</dbReference>
<dbReference type="InterPro" id="IPR029056">
    <property type="entry name" value="Ribokinase-like"/>
</dbReference>
<dbReference type="InterPro" id="IPR013749">
    <property type="entry name" value="PM/HMP-P_kinase-1"/>
</dbReference>
<reference evidence="9" key="1">
    <citation type="journal article" date="2020" name="mSystems">
        <title>Genome- and Community-Level Interaction Insights into Carbon Utilization and Element Cycling Functions of Hydrothermarchaeota in Hydrothermal Sediment.</title>
        <authorList>
            <person name="Zhou Z."/>
            <person name="Liu Y."/>
            <person name="Xu W."/>
            <person name="Pan J."/>
            <person name="Luo Z.H."/>
            <person name="Li M."/>
        </authorList>
    </citation>
    <scope>NUCLEOTIDE SEQUENCE [LARGE SCALE GENOMIC DNA]</scope>
    <source>
        <strain evidence="9">SpSt-897</strain>
    </source>
</reference>
<evidence type="ECO:0000256" key="1">
    <source>
        <dbReference type="ARBA" id="ARBA00004948"/>
    </source>
</evidence>
<dbReference type="NCBIfam" id="TIGR00097">
    <property type="entry name" value="HMP-P_kinase"/>
    <property type="match status" value="1"/>
</dbReference>
<comment type="pathway">
    <text evidence="1">Cofactor biosynthesis; thiamine diphosphate biosynthesis.</text>
</comment>
<evidence type="ECO:0000256" key="4">
    <source>
        <dbReference type="ARBA" id="ARBA00022741"/>
    </source>
</evidence>
<keyword evidence="3 9" id="KW-0808">Transferase</keyword>
<evidence type="ECO:0000256" key="3">
    <source>
        <dbReference type="ARBA" id="ARBA00022679"/>
    </source>
</evidence>